<protein>
    <submittedName>
        <fullName evidence="1">Uncharacterized protein</fullName>
    </submittedName>
</protein>
<reference evidence="1 2" key="1">
    <citation type="submission" date="2020-08" db="EMBL/GenBank/DDBJ databases">
        <authorList>
            <person name="Koutsovoulos G."/>
            <person name="Danchin GJ E."/>
        </authorList>
    </citation>
    <scope>NUCLEOTIDE SEQUENCE [LARGE SCALE GENOMIC DNA]</scope>
</reference>
<dbReference type="AlphaFoldDB" id="A0A6V7XQR9"/>
<accession>A0A6V7XQR9</accession>
<organism evidence="1 2">
    <name type="scientific">Meloidogyne enterolobii</name>
    <name type="common">Root-knot nematode worm</name>
    <name type="synonym">Meloidogyne mayaguensis</name>
    <dbReference type="NCBI Taxonomy" id="390850"/>
    <lineage>
        <taxon>Eukaryota</taxon>
        <taxon>Metazoa</taxon>
        <taxon>Ecdysozoa</taxon>
        <taxon>Nematoda</taxon>
        <taxon>Chromadorea</taxon>
        <taxon>Rhabditida</taxon>
        <taxon>Tylenchina</taxon>
        <taxon>Tylenchomorpha</taxon>
        <taxon>Tylenchoidea</taxon>
        <taxon>Meloidogynidae</taxon>
        <taxon>Meloidogyninae</taxon>
        <taxon>Meloidogyne</taxon>
    </lineage>
</organism>
<proteinExistence type="predicted"/>
<gene>
    <name evidence="1" type="ORF">MENT_LOCUS55179</name>
</gene>
<evidence type="ECO:0000313" key="1">
    <source>
        <dbReference type="EMBL" id="CAD2201613.1"/>
    </source>
</evidence>
<dbReference type="EMBL" id="CAJEWN010002041">
    <property type="protein sequence ID" value="CAD2201613.1"/>
    <property type="molecule type" value="Genomic_DNA"/>
</dbReference>
<comment type="caution">
    <text evidence="1">The sequence shown here is derived from an EMBL/GenBank/DDBJ whole genome shotgun (WGS) entry which is preliminary data.</text>
</comment>
<name>A0A6V7XQR9_MELEN</name>
<dbReference type="Proteomes" id="UP000580250">
    <property type="component" value="Unassembled WGS sequence"/>
</dbReference>
<evidence type="ECO:0000313" key="2">
    <source>
        <dbReference type="Proteomes" id="UP000580250"/>
    </source>
</evidence>
<sequence>MQKFKIEGIGLNSIRETKITFNNKLKNNYYISKTLKKFNIRKDNY</sequence>